<name>A0ABY9EF13_9GAMM</name>
<evidence type="ECO:0000256" key="5">
    <source>
        <dbReference type="ARBA" id="ARBA00023027"/>
    </source>
</evidence>
<accession>A0ABY9EF13</accession>
<dbReference type="InterPro" id="IPR036188">
    <property type="entry name" value="FAD/NAD-bd_sf"/>
</dbReference>
<dbReference type="Gene3D" id="3.50.50.60">
    <property type="entry name" value="FAD/NAD(P)-binding domain"/>
    <property type="match status" value="2"/>
</dbReference>
<gene>
    <name evidence="7" type="ORF">M8T91_01405</name>
</gene>
<proteinExistence type="predicted"/>
<dbReference type="Proteomes" id="UP001321520">
    <property type="component" value="Chromosome"/>
</dbReference>
<evidence type="ECO:0000313" key="7">
    <source>
        <dbReference type="EMBL" id="WKD50114.1"/>
    </source>
</evidence>
<keyword evidence="5" id="KW-0520">NAD</keyword>
<keyword evidence="1" id="KW-0285">Flavoprotein</keyword>
<dbReference type="EMBL" id="CP098023">
    <property type="protein sequence ID" value="WKD50114.1"/>
    <property type="molecule type" value="Genomic_DNA"/>
</dbReference>
<protein>
    <submittedName>
        <fullName evidence="7">NAD(P)/FAD-dependent oxidoreductase</fullName>
    </submittedName>
</protein>
<keyword evidence="8" id="KW-1185">Reference proteome</keyword>
<dbReference type="Pfam" id="PF01593">
    <property type="entry name" value="Amino_oxidase"/>
    <property type="match status" value="1"/>
</dbReference>
<dbReference type="SUPFAM" id="SSF51905">
    <property type="entry name" value="FAD/NAD(P)-binding domain"/>
    <property type="match status" value="1"/>
</dbReference>
<dbReference type="InterPro" id="IPR002937">
    <property type="entry name" value="Amino_oxidase"/>
</dbReference>
<feature type="domain" description="Amine oxidase" evidence="6">
    <location>
        <begin position="41"/>
        <end position="534"/>
    </location>
</feature>
<keyword evidence="4" id="KW-0521">NADP</keyword>
<keyword evidence="2" id="KW-0732">Signal</keyword>
<dbReference type="InterPro" id="IPR052206">
    <property type="entry name" value="Retinol_saturase"/>
</dbReference>
<evidence type="ECO:0000256" key="3">
    <source>
        <dbReference type="ARBA" id="ARBA00022827"/>
    </source>
</evidence>
<reference evidence="7 8" key="1">
    <citation type="submission" date="2022-05" db="EMBL/GenBank/DDBJ databases">
        <title>Microbulbifer sp. nov., isolated from sponge.</title>
        <authorList>
            <person name="Gao L."/>
        </authorList>
    </citation>
    <scope>NUCLEOTIDE SEQUENCE [LARGE SCALE GENOMIC DNA]</scope>
    <source>
        <strain evidence="7 8">MI-G</strain>
    </source>
</reference>
<evidence type="ECO:0000256" key="4">
    <source>
        <dbReference type="ARBA" id="ARBA00022857"/>
    </source>
</evidence>
<evidence type="ECO:0000313" key="8">
    <source>
        <dbReference type="Proteomes" id="UP001321520"/>
    </source>
</evidence>
<dbReference type="PANTHER" id="PTHR46091:SF3">
    <property type="entry name" value="AMINE OXIDASE DOMAIN-CONTAINING PROTEIN"/>
    <property type="match status" value="1"/>
</dbReference>
<evidence type="ECO:0000259" key="6">
    <source>
        <dbReference type="Pfam" id="PF01593"/>
    </source>
</evidence>
<keyword evidence="3" id="KW-0274">FAD</keyword>
<evidence type="ECO:0000256" key="1">
    <source>
        <dbReference type="ARBA" id="ARBA00022630"/>
    </source>
</evidence>
<dbReference type="CDD" id="cd02440">
    <property type="entry name" value="AdoMet_MTases"/>
    <property type="match status" value="1"/>
</dbReference>
<evidence type="ECO:0000256" key="2">
    <source>
        <dbReference type="ARBA" id="ARBA00022729"/>
    </source>
</evidence>
<sequence length="567" mass="64004">MTDTGNKKRSAPKPSRLRIGRRYRTSRLAGPYDALVIGSGIGGLTTAAMLSAAGKKVVVLEQHYTAGGYTHAYDRNGYEWDVGVHYIGDVGDHPTMTRRIFDFISNHQLHWAPMDDTYDRICIGKMQCDLRAGRRAFVDTLVKDFPDERETIERYLLYLNTVAKSMRRVAIEKLLPSWCGPAVRLWRKLRDPAWLNKTTREVLNTLTKNEKLIAILTGQWGDNGMPPAQSSFIIHALIAKHYLYGGYYPVGGASRIAETIIPRIQAGGGEVFTYAAVETILLDGQRVRGVRMADGTEIEAPLVISGAGVFNTFTRLLPQSASERLGYLRRLNSVKPSMAHICLYIGLEKTAEELQLPKTNYWLYTSEHYERDMGDFLEDSNRKIPLTYISFPSAKDPTFTQRYPGRATIEIVAPANYEWFAQWRDKPWGKRGDGYEALKEAFSQRLLERLFEHFPHLRGQIDYYELSTPLSSEYFCFYPRGEIYGLDHDPSRFEQRWLRPKTRLKGLYLTGQDVMSCGVAGAMISGTLTAQSVLGWRKGAKLMRQVLGTTSGAPGAKRLEASIKATP</sequence>
<organism evidence="7 8">
    <name type="scientific">Microbulbifer spongiae</name>
    <dbReference type="NCBI Taxonomy" id="2944933"/>
    <lineage>
        <taxon>Bacteria</taxon>
        <taxon>Pseudomonadati</taxon>
        <taxon>Pseudomonadota</taxon>
        <taxon>Gammaproteobacteria</taxon>
        <taxon>Cellvibrionales</taxon>
        <taxon>Microbulbiferaceae</taxon>
        <taxon>Microbulbifer</taxon>
    </lineage>
</organism>
<dbReference type="PANTHER" id="PTHR46091">
    <property type="entry name" value="BLR7054 PROTEIN"/>
    <property type="match status" value="1"/>
</dbReference>
<dbReference type="RefSeq" id="WP_301416106.1">
    <property type="nucleotide sequence ID" value="NZ_CP098023.1"/>
</dbReference>